<reference evidence="7 8" key="1">
    <citation type="submission" date="2021-07" db="EMBL/GenBank/DDBJ databases">
        <authorList>
            <consortium name="Genoscope - CEA"/>
            <person name="William W."/>
        </authorList>
    </citation>
    <scope>NUCLEOTIDE SEQUENCE [LARGE SCALE GENOMIC DNA]</scope>
</reference>
<sequence>MRRKKHQWTMVAEYSAEAILRRVHALQNDDCMPPIEAILAPLEAELKLAIRGWEGSRR</sequence>
<evidence type="ECO:0000256" key="6">
    <source>
        <dbReference type="ARBA" id="ARBA00023212"/>
    </source>
</evidence>
<dbReference type="InterPro" id="IPR009768">
    <property type="entry name" value="MAP70"/>
</dbReference>
<comment type="subcellular location">
    <subcellularLocation>
        <location evidence="1">Cytoplasm</location>
        <location evidence="1">Cytoskeleton</location>
    </subcellularLocation>
</comment>
<dbReference type="PANTHER" id="PTHR31246:SF17">
    <property type="entry name" value="MICROTUBULE-ASSOCIATED PROTEIN 70-2"/>
    <property type="match status" value="1"/>
</dbReference>
<gene>
    <name evidence="7" type="ORF">BRAPAZ1V2_A03P60130.2</name>
</gene>
<name>A0A8D9GPQ3_BRACM</name>
<organism evidence="7 8">
    <name type="scientific">Brassica campestris</name>
    <name type="common">Field mustard</name>
    <dbReference type="NCBI Taxonomy" id="3711"/>
    <lineage>
        <taxon>Eukaryota</taxon>
        <taxon>Viridiplantae</taxon>
        <taxon>Streptophyta</taxon>
        <taxon>Embryophyta</taxon>
        <taxon>Tracheophyta</taxon>
        <taxon>Spermatophyta</taxon>
        <taxon>Magnoliopsida</taxon>
        <taxon>eudicotyledons</taxon>
        <taxon>Gunneridae</taxon>
        <taxon>Pentapetalae</taxon>
        <taxon>rosids</taxon>
        <taxon>malvids</taxon>
        <taxon>Brassicales</taxon>
        <taxon>Brassicaceae</taxon>
        <taxon>Brassiceae</taxon>
        <taxon>Brassica</taxon>
    </lineage>
</organism>
<keyword evidence="3" id="KW-0963">Cytoplasm</keyword>
<dbReference type="GO" id="GO:0005874">
    <property type="term" value="C:microtubule"/>
    <property type="evidence" value="ECO:0007669"/>
    <property type="project" value="UniProtKB-KW"/>
</dbReference>
<proteinExistence type="inferred from homology"/>
<dbReference type="GO" id="GO:0008017">
    <property type="term" value="F:microtubule binding"/>
    <property type="evidence" value="ECO:0007669"/>
    <property type="project" value="InterPro"/>
</dbReference>
<dbReference type="GO" id="GO:0007010">
    <property type="term" value="P:cytoskeleton organization"/>
    <property type="evidence" value="ECO:0007669"/>
    <property type="project" value="InterPro"/>
</dbReference>
<dbReference type="Gramene" id="A03p60130.2_BraZ1">
    <property type="protein sequence ID" value="A03p60130.2_BraZ1.CDS"/>
    <property type="gene ID" value="A03g60130.2_BraZ1"/>
</dbReference>
<evidence type="ECO:0000313" key="7">
    <source>
        <dbReference type="EMBL" id="CAG7884670.1"/>
    </source>
</evidence>
<dbReference type="PANTHER" id="PTHR31246">
    <property type="entry name" value="MICROTUBULE-ASSOCIATED PROTEIN 70-2"/>
    <property type="match status" value="1"/>
</dbReference>
<dbReference type="Proteomes" id="UP000694005">
    <property type="component" value="Chromosome A03"/>
</dbReference>
<keyword evidence="5" id="KW-0175">Coiled coil</keyword>
<evidence type="ECO:0000256" key="2">
    <source>
        <dbReference type="ARBA" id="ARBA00008825"/>
    </source>
</evidence>
<dbReference type="EMBL" id="LS974619">
    <property type="protein sequence ID" value="CAG7884670.1"/>
    <property type="molecule type" value="Genomic_DNA"/>
</dbReference>
<dbReference type="AlphaFoldDB" id="A0A8D9GPQ3"/>
<evidence type="ECO:0000256" key="1">
    <source>
        <dbReference type="ARBA" id="ARBA00004245"/>
    </source>
</evidence>
<evidence type="ECO:0000256" key="3">
    <source>
        <dbReference type="ARBA" id="ARBA00022490"/>
    </source>
</evidence>
<keyword evidence="6" id="KW-0206">Cytoskeleton</keyword>
<protein>
    <submittedName>
        <fullName evidence="7">Uncharacterized protein</fullName>
    </submittedName>
</protein>
<evidence type="ECO:0000256" key="4">
    <source>
        <dbReference type="ARBA" id="ARBA00022701"/>
    </source>
</evidence>
<keyword evidence="4" id="KW-0493">Microtubule</keyword>
<evidence type="ECO:0000313" key="8">
    <source>
        <dbReference type="Proteomes" id="UP000694005"/>
    </source>
</evidence>
<accession>A0A8D9GPQ3</accession>
<comment type="similarity">
    <text evidence="2">Belongs to the MAP70 family.</text>
</comment>
<dbReference type="Pfam" id="PF07058">
    <property type="entry name" value="MAP70"/>
    <property type="match status" value="1"/>
</dbReference>
<evidence type="ECO:0000256" key="5">
    <source>
        <dbReference type="ARBA" id="ARBA00023054"/>
    </source>
</evidence>